<accession>A0A0E9Q9M6</accession>
<name>A0A0E9Q9M6_ANGAN</name>
<reference evidence="1" key="1">
    <citation type="submission" date="2014-11" db="EMBL/GenBank/DDBJ databases">
        <authorList>
            <person name="Amaro Gonzalez C."/>
        </authorList>
    </citation>
    <scope>NUCLEOTIDE SEQUENCE</scope>
</reference>
<proteinExistence type="predicted"/>
<protein>
    <submittedName>
        <fullName evidence="1">Uncharacterized protein</fullName>
    </submittedName>
</protein>
<dbReference type="EMBL" id="GBXM01094986">
    <property type="protein sequence ID" value="JAH13591.1"/>
    <property type="molecule type" value="Transcribed_RNA"/>
</dbReference>
<reference evidence="1" key="2">
    <citation type="journal article" date="2015" name="Fish Shellfish Immunol.">
        <title>Early steps in the European eel (Anguilla anguilla)-Vibrio vulnificus interaction in the gills: Role of the RtxA13 toxin.</title>
        <authorList>
            <person name="Callol A."/>
            <person name="Pajuelo D."/>
            <person name="Ebbesson L."/>
            <person name="Teles M."/>
            <person name="MacKenzie S."/>
            <person name="Amaro C."/>
        </authorList>
    </citation>
    <scope>NUCLEOTIDE SEQUENCE</scope>
</reference>
<evidence type="ECO:0000313" key="1">
    <source>
        <dbReference type="EMBL" id="JAH13591.1"/>
    </source>
</evidence>
<organism evidence="1">
    <name type="scientific">Anguilla anguilla</name>
    <name type="common">European freshwater eel</name>
    <name type="synonym">Muraena anguilla</name>
    <dbReference type="NCBI Taxonomy" id="7936"/>
    <lineage>
        <taxon>Eukaryota</taxon>
        <taxon>Metazoa</taxon>
        <taxon>Chordata</taxon>
        <taxon>Craniata</taxon>
        <taxon>Vertebrata</taxon>
        <taxon>Euteleostomi</taxon>
        <taxon>Actinopterygii</taxon>
        <taxon>Neopterygii</taxon>
        <taxon>Teleostei</taxon>
        <taxon>Anguilliformes</taxon>
        <taxon>Anguillidae</taxon>
        <taxon>Anguilla</taxon>
    </lineage>
</organism>
<sequence>MAKMKAKIIRTKSN</sequence>